<protein>
    <submittedName>
        <fullName evidence="1">Uncharacterized protein</fullName>
    </submittedName>
</protein>
<accession>A0A7W3LQ27</accession>
<organism evidence="1 2">
    <name type="scientific">Actinomadura namibiensis</name>
    <dbReference type="NCBI Taxonomy" id="182080"/>
    <lineage>
        <taxon>Bacteria</taxon>
        <taxon>Bacillati</taxon>
        <taxon>Actinomycetota</taxon>
        <taxon>Actinomycetes</taxon>
        <taxon>Streptosporangiales</taxon>
        <taxon>Thermomonosporaceae</taxon>
        <taxon>Actinomadura</taxon>
    </lineage>
</organism>
<dbReference type="Proteomes" id="UP000572680">
    <property type="component" value="Unassembled WGS sequence"/>
</dbReference>
<reference evidence="1 2" key="1">
    <citation type="submission" date="2020-08" db="EMBL/GenBank/DDBJ databases">
        <title>Genomic Encyclopedia of Type Strains, Phase IV (KMG-IV): sequencing the most valuable type-strain genomes for metagenomic binning, comparative biology and taxonomic classification.</title>
        <authorList>
            <person name="Goeker M."/>
        </authorList>
    </citation>
    <scope>NUCLEOTIDE SEQUENCE [LARGE SCALE GENOMIC DNA]</scope>
    <source>
        <strain evidence="1 2">DSM 44197</strain>
    </source>
</reference>
<keyword evidence="2" id="KW-1185">Reference proteome</keyword>
<evidence type="ECO:0000313" key="2">
    <source>
        <dbReference type="Proteomes" id="UP000572680"/>
    </source>
</evidence>
<gene>
    <name evidence="1" type="ORF">HNR61_003818</name>
</gene>
<comment type="caution">
    <text evidence="1">The sequence shown here is derived from an EMBL/GenBank/DDBJ whole genome shotgun (WGS) entry which is preliminary data.</text>
</comment>
<proteinExistence type="predicted"/>
<evidence type="ECO:0000313" key="1">
    <source>
        <dbReference type="EMBL" id="MBA8952178.1"/>
    </source>
</evidence>
<dbReference type="AlphaFoldDB" id="A0A7W3LQ27"/>
<sequence length="101" mass="10729">MSSDQGDTWWDEEAETLRLVALVGALRNVGSPLHASLLTPRDAAPHLEVAYVDARVQNVVDVSTFGGWFVCALGMVSATDTVVAARWLAGALAVPQPGRAR</sequence>
<dbReference type="RefSeq" id="WP_182844438.1">
    <property type="nucleotide sequence ID" value="NZ_BAAALP010000018.1"/>
</dbReference>
<name>A0A7W3LQ27_ACTNM</name>
<dbReference type="EMBL" id="JACJIA010000004">
    <property type="protein sequence ID" value="MBA8952178.1"/>
    <property type="molecule type" value="Genomic_DNA"/>
</dbReference>